<dbReference type="PROSITE" id="PS51257">
    <property type="entry name" value="PROKAR_LIPOPROTEIN"/>
    <property type="match status" value="1"/>
</dbReference>
<dbReference type="OrthoDB" id="630434at2"/>
<proteinExistence type="inferred from homology"/>
<dbReference type="RefSeq" id="WP_090605580.1">
    <property type="nucleotide sequence ID" value="NZ_FNZR01000004.1"/>
</dbReference>
<dbReference type="EMBL" id="FNZR01000004">
    <property type="protein sequence ID" value="SEL26030.1"/>
    <property type="molecule type" value="Genomic_DNA"/>
</dbReference>
<name>A0A1H7NR25_9SPHI</name>
<protein>
    <submittedName>
        <fullName evidence="8">RagB/SusD domain-containing protein</fullName>
    </submittedName>
</protein>
<dbReference type="Gene3D" id="1.25.40.390">
    <property type="match status" value="1"/>
</dbReference>
<feature type="domain" description="RagB/SusD" evidence="6">
    <location>
        <begin position="339"/>
        <end position="457"/>
    </location>
</feature>
<keyword evidence="3" id="KW-0732">Signal</keyword>
<organism evidence="8 9">
    <name type="scientific">Parapedobacter koreensis</name>
    <dbReference type="NCBI Taxonomy" id="332977"/>
    <lineage>
        <taxon>Bacteria</taxon>
        <taxon>Pseudomonadati</taxon>
        <taxon>Bacteroidota</taxon>
        <taxon>Sphingobacteriia</taxon>
        <taxon>Sphingobacteriales</taxon>
        <taxon>Sphingobacteriaceae</taxon>
        <taxon>Parapedobacter</taxon>
    </lineage>
</organism>
<evidence type="ECO:0000259" key="7">
    <source>
        <dbReference type="Pfam" id="PF14322"/>
    </source>
</evidence>
<dbReference type="InterPro" id="IPR033985">
    <property type="entry name" value="SusD-like_N"/>
</dbReference>
<evidence type="ECO:0000256" key="5">
    <source>
        <dbReference type="ARBA" id="ARBA00023237"/>
    </source>
</evidence>
<keyword evidence="9" id="KW-1185">Reference proteome</keyword>
<evidence type="ECO:0000256" key="2">
    <source>
        <dbReference type="ARBA" id="ARBA00006275"/>
    </source>
</evidence>
<keyword evidence="4" id="KW-0472">Membrane</keyword>
<accession>A0A1H7NR25</accession>
<dbReference type="CDD" id="cd08977">
    <property type="entry name" value="SusD"/>
    <property type="match status" value="1"/>
</dbReference>
<dbReference type="Pfam" id="PF07980">
    <property type="entry name" value="SusD_RagB"/>
    <property type="match status" value="1"/>
</dbReference>
<evidence type="ECO:0000313" key="8">
    <source>
        <dbReference type="EMBL" id="SEL26030.1"/>
    </source>
</evidence>
<sequence length="459" mass="51143">MKKICIFLYSIAGLVVSSCNDQLELRPYQSIDNELALTSDANIKKVLSGAYDELSSYQLYGGNIMLLSEMLSANREIRWQGTYNQPDEVYSKTIFVNNTYTTGIWTQAYKVINSCNNILSAIDVVDEGDRDRVQGEALFLRGALYFELVKFYGLPYAAGSTTTNLGVPIVLTPTTEITEEHNLTRATVEAVYQQALADLTAAEGLLPTSNGFYATRIAASAMLSRVYLQMEDFANARDAANRAIQVAEEEGMQLVGNYANAFNNTENTSEDIFAMQVSAQDGDNYMHMFYSVPDYGGRDGDIVVLPAHLALYEAGDARRGLFYLYGDESRVGKWRDQYRNVKVIRLAELYLTRAEANFRLGTAVGDTPLGDLTRIRSRVNLETEAGDVTLAFILRERKLELAHEGHTIHDVKRTRGSILDSPAGSTTVFEFDSPRMVFPIPQREMDANENLVQNPGYGQ</sequence>
<evidence type="ECO:0000256" key="1">
    <source>
        <dbReference type="ARBA" id="ARBA00004442"/>
    </source>
</evidence>
<reference evidence="9" key="1">
    <citation type="submission" date="2016-10" db="EMBL/GenBank/DDBJ databases">
        <authorList>
            <person name="Varghese N."/>
            <person name="Submissions S."/>
        </authorList>
    </citation>
    <scope>NUCLEOTIDE SEQUENCE [LARGE SCALE GENOMIC DNA]</scope>
    <source>
        <strain evidence="9">Jip14</strain>
    </source>
</reference>
<dbReference type="AlphaFoldDB" id="A0A1H7NR25"/>
<keyword evidence="5" id="KW-0998">Cell outer membrane</keyword>
<dbReference type="InterPro" id="IPR012944">
    <property type="entry name" value="SusD_RagB_dom"/>
</dbReference>
<dbReference type="Pfam" id="PF14322">
    <property type="entry name" value="SusD-like_3"/>
    <property type="match status" value="1"/>
</dbReference>
<evidence type="ECO:0000313" key="9">
    <source>
        <dbReference type="Proteomes" id="UP000198916"/>
    </source>
</evidence>
<gene>
    <name evidence="8" type="ORF">SAMN05421740_10477</name>
</gene>
<evidence type="ECO:0000256" key="4">
    <source>
        <dbReference type="ARBA" id="ARBA00023136"/>
    </source>
</evidence>
<evidence type="ECO:0000259" key="6">
    <source>
        <dbReference type="Pfam" id="PF07980"/>
    </source>
</evidence>
<dbReference type="STRING" id="332977.SAMN05421740_10477"/>
<dbReference type="InterPro" id="IPR011990">
    <property type="entry name" value="TPR-like_helical_dom_sf"/>
</dbReference>
<comment type="subcellular location">
    <subcellularLocation>
        <location evidence="1">Cell outer membrane</location>
    </subcellularLocation>
</comment>
<dbReference type="Proteomes" id="UP000198916">
    <property type="component" value="Unassembled WGS sequence"/>
</dbReference>
<comment type="similarity">
    <text evidence="2">Belongs to the SusD family.</text>
</comment>
<dbReference type="GO" id="GO:0009279">
    <property type="term" value="C:cell outer membrane"/>
    <property type="evidence" value="ECO:0007669"/>
    <property type="project" value="UniProtKB-SubCell"/>
</dbReference>
<evidence type="ECO:0000256" key="3">
    <source>
        <dbReference type="ARBA" id="ARBA00022729"/>
    </source>
</evidence>
<dbReference type="SUPFAM" id="SSF48452">
    <property type="entry name" value="TPR-like"/>
    <property type="match status" value="1"/>
</dbReference>
<feature type="domain" description="SusD-like N-terminal" evidence="7">
    <location>
        <begin position="23"/>
        <end position="228"/>
    </location>
</feature>